<dbReference type="PROSITE" id="PS51296">
    <property type="entry name" value="RIESKE"/>
    <property type="match status" value="1"/>
</dbReference>
<evidence type="ECO:0000313" key="9">
    <source>
        <dbReference type="Proteomes" id="UP000321827"/>
    </source>
</evidence>
<keyword evidence="1" id="KW-0001">2Fe-2S</keyword>
<evidence type="ECO:0000256" key="3">
    <source>
        <dbReference type="ARBA" id="ARBA00023004"/>
    </source>
</evidence>
<accession>A0A511RJS7</accession>
<dbReference type="AlphaFoldDB" id="A0A511RJS7"/>
<comment type="caution">
    <text evidence="8">The sequence shown here is derived from an EMBL/GenBank/DDBJ whole genome shotgun (WGS) entry which is preliminary data.</text>
</comment>
<evidence type="ECO:0000256" key="4">
    <source>
        <dbReference type="ARBA" id="ARBA00023014"/>
    </source>
</evidence>
<name>A0A511RJS7_9DEIN</name>
<dbReference type="PROSITE" id="PS51318">
    <property type="entry name" value="TAT"/>
    <property type="match status" value="1"/>
</dbReference>
<dbReference type="Gene3D" id="2.102.10.10">
    <property type="entry name" value="Rieske [2Fe-2S] iron-sulphur domain"/>
    <property type="match status" value="1"/>
</dbReference>
<keyword evidence="6" id="KW-0732">Signal</keyword>
<evidence type="ECO:0000256" key="2">
    <source>
        <dbReference type="ARBA" id="ARBA00022723"/>
    </source>
</evidence>
<dbReference type="NCBIfam" id="TIGR02694">
    <property type="entry name" value="arsenite_ox_S"/>
    <property type="match status" value="1"/>
</dbReference>
<dbReference type="OrthoDB" id="9802613at2"/>
<keyword evidence="3" id="KW-0408">Iron</keyword>
<evidence type="ECO:0000256" key="6">
    <source>
        <dbReference type="SAM" id="SignalP"/>
    </source>
</evidence>
<sequence>MTAILTRRRFVQLSVASVALFSAGGRAATWFAPSLTYPSIKVGNVAKIEVGKPAYFNYPDNRSQAVLVKLGREALGGVGKDRDLVAFSASCTHMGCGVQYKDGRFVCPCHQSMFDPAKNGQVYQGLASEWLPQIPLRVEPNGDVVATAVEGLIWGRVKNV</sequence>
<evidence type="ECO:0000256" key="5">
    <source>
        <dbReference type="ARBA" id="ARBA00023157"/>
    </source>
</evidence>
<gene>
    <name evidence="8" type="ORF">ODE01S_13370</name>
</gene>
<feature type="signal peptide" evidence="6">
    <location>
        <begin position="1"/>
        <end position="27"/>
    </location>
</feature>
<dbReference type="GO" id="GO:0046872">
    <property type="term" value="F:metal ion binding"/>
    <property type="evidence" value="ECO:0007669"/>
    <property type="project" value="UniProtKB-KW"/>
</dbReference>
<dbReference type="Pfam" id="PF00355">
    <property type="entry name" value="Rieske"/>
    <property type="match status" value="1"/>
</dbReference>
<dbReference type="Proteomes" id="UP000321827">
    <property type="component" value="Unassembled WGS sequence"/>
</dbReference>
<keyword evidence="2" id="KW-0479">Metal-binding</keyword>
<feature type="domain" description="Rieske" evidence="7">
    <location>
        <begin position="51"/>
        <end position="145"/>
    </location>
</feature>
<dbReference type="InterPro" id="IPR014349">
    <property type="entry name" value="Rieske_Fe-S_prot"/>
</dbReference>
<evidence type="ECO:0000259" key="7">
    <source>
        <dbReference type="PROSITE" id="PS51296"/>
    </source>
</evidence>
<dbReference type="SUPFAM" id="SSF50022">
    <property type="entry name" value="ISP domain"/>
    <property type="match status" value="1"/>
</dbReference>
<dbReference type="InterPro" id="IPR017941">
    <property type="entry name" value="Rieske_2Fe-2S"/>
</dbReference>
<dbReference type="RefSeq" id="WP_147147163.1">
    <property type="nucleotide sequence ID" value="NZ_BJXN01000008.1"/>
</dbReference>
<feature type="chain" id="PRO_5021783765" evidence="6">
    <location>
        <begin position="28"/>
        <end position="160"/>
    </location>
</feature>
<dbReference type="EMBL" id="BJXN01000008">
    <property type="protein sequence ID" value="GEM89903.1"/>
    <property type="molecule type" value="Genomic_DNA"/>
</dbReference>
<organism evidence="8 9">
    <name type="scientific">Oceanithermus desulfurans NBRC 100063</name>
    <dbReference type="NCBI Taxonomy" id="1227550"/>
    <lineage>
        <taxon>Bacteria</taxon>
        <taxon>Thermotogati</taxon>
        <taxon>Deinococcota</taxon>
        <taxon>Deinococci</taxon>
        <taxon>Thermales</taxon>
        <taxon>Thermaceae</taxon>
        <taxon>Oceanithermus</taxon>
    </lineage>
</organism>
<reference evidence="8 9" key="1">
    <citation type="submission" date="2019-07" db="EMBL/GenBank/DDBJ databases">
        <title>Whole genome shotgun sequence of Oceanithermus desulfurans NBRC 100063.</title>
        <authorList>
            <person name="Hosoyama A."/>
            <person name="Uohara A."/>
            <person name="Ohji S."/>
            <person name="Ichikawa N."/>
        </authorList>
    </citation>
    <scope>NUCLEOTIDE SEQUENCE [LARGE SCALE GENOMIC DNA]</scope>
    <source>
        <strain evidence="8 9">NBRC 100063</strain>
    </source>
</reference>
<dbReference type="PANTHER" id="PTHR10134">
    <property type="entry name" value="CYTOCHROME B-C1 COMPLEX SUBUNIT RIESKE, MITOCHONDRIAL"/>
    <property type="match status" value="1"/>
</dbReference>
<evidence type="ECO:0000256" key="1">
    <source>
        <dbReference type="ARBA" id="ARBA00022714"/>
    </source>
</evidence>
<dbReference type="InterPro" id="IPR006311">
    <property type="entry name" value="TAT_signal"/>
</dbReference>
<dbReference type="InterPro" id="IPR036922">
    <property type="entry name" value="Rieske_2Fe-2S_sf"/>
</dbReference>
<proteinExistence type="predicted"/>
<dbReference type="GO" id="GO:0051537">
    <property type="term" value="F:2 iron, 2 sulfur cluster binding"/>
    <property type="evidence" value="ECO:0007669"/>
    <property type="project" value="UniProtKB-KW"/>
</dbReference>
<evidence type="ECO:0000313" key="8">
    <source>
        <dbReference type="EMBL" id="GEM89903.1"/>
    </source>
</evidence>
<keyword evidence="4" id="KW-0411">Iron-sulfur</keyword>
<protein>
    <submittedName>
        <fullName evidence="8">Arsenite oxidase small subunit</fullName>
    </submittedName>
</protein>
<dbReference type="InterPro" id="IPR014067">
    <property type="entry name" value="AioB/IdrB_ssu"/>
</dbReference>
<keyword evidence="5" id="KW-1015">Disulfide bond</keyword>